<dbReference type="CDD" id="cd01949">
    <property type="entry name" value="GGDEF"/>
    <property type="match status" value="1"/>
</dbReference>
<keyword evidence="3" id="KW-1185">Reference proteome</keyword>
<dbReference type="Gene3D" id="3.30.70.270">
    <property type="match status" value="1"/>
</dbReference>
<dbReference type="SUPFAM" id="SSF55073">
    <property type="entry name" value="Nucleotide cyclase"/>
    <property type="match status" value="1"/>
</dbReference>
<dbReference type="InterPro" id="IPR052155">
    <property type="entry name" value="Biofilm_reg_signaling"/>
</dbReference>
<comment type="caution">
    <text evidence="2">The sequence shown here is derived from an EMBL/GenBank/DDBJ whole genome shotgun (WGS) entry which is preliminary data.</text>
</comment>
<name>A0ABX5KQC8_9BURK</name>
<sequence>MDELLERLSQKVVSANNLEGLVRPLLEMLGILTGLESTYLTSVDFGREVQTVLYSRNEGNAQITEGLQVQWFDTLCQRSLESGRRVVSNVREIWGDSRAASDLEICTYASAPVCAESGAVIGTLCGISRESLEISSRARGALNVFAKLISEHIERERLIEQLTLANEHLARRALIDEMTGLPNRRALHEELGRLMASAASDGAYVAVCMIDLDGFKELNDRRGHAVGDQFLQTCAERLLTATSGKGLLARIGGDEFAFVAAASADYDEAASLAEVIAGSITAVTTGDYILPNVRLHYAGATAGCVAVRFATIQQALDQADQEMYRVKRSRHAARGGKSTWTFNQGSA</sequence>
<dbReference type="InterPro" id="IPR029787">
    <property type="entry name" value="Nucleotide_cyclase"/>
</dbReference>
<dbReference type="EMBL" id="QEOB01000010">
    <property type="protein sequence ID" value="PVX81792.1"/>
    <property type="molecule type" value="Genomic_DNA"/>
</dbReference>
<organism evidence="2 3">
    <name type="scientific">Paraburkholderia unamae</name>
    <dbReference type="NCBI Taxonomy" id="219649"/>
    <lineage>
        <taxon>Bacteria</taxon>
        <taxon>Pseudomonadati</taxon>
        <taxon>Pseudomonadota</taxon>
        <taxon>Betaproteobacteria</taxon>
        <taxon>Burkholderiales</taxon>
        <taxon>Burkholderiaceae</taxon>
        <taxon>Paraburkholderia</taxon>
    </lineage>
</organism>
<feature type="domain" description="GGDEF" evidence="1">
    <location>
        <begin position="203"/>
        <end position="345"/>
    </location>
</feature>
<proteinExistence type="predicted"/>
<dbReference type="InterPro" id="IPR000160">
    <property type="entry name" value="GGDEF_dom"/>
</dbReference>
<dbReference type="Gene3D" id="3.30.450.40">
    <property type="match status" value="1"/>
</dbReference>
<evidence type="ECO:0000313" key="2">
    <source>
        <dbReference type="EMBL" id="PVX81792.1"/>
    </source>
</evidence>
<accession>A0ABX5KQC8</accession>
<dbReference type="SUPFAM" id="SSF55781">
    <property type="entry name" value="GAF domain-like"/>
    <property type="match status" value="1"/>
</dbReference>
<dbReference type="RefSeq" id="WP_116612073.1">
    <property type="nucleotide sequence ID" value="NZ_QEOB01000010.1"/>
</dbReference>
<dbReference type="PANTHER" id="PTHR44757:SF2">
    <property type="entry name" value="BIOFILM ARCHITECTURE MAINTENANCE PROTEIN MBAA"/>
    <property type="match status" value="1"/>
</dbReference>
<evidence type="ECO:0000259" key="1">
    <source>
        <dbReference type="PROSITE" id="PS50887"/>
    </source>
</evidence>
<dbReference type="InterPro" id="IPR043128">
    <property type="entry name" value="Rev_trsase/Diguanyl_cyclase"/>
</dbReference>
<reference evidence="2 3" key="1">
    <citation type="submission" date="2018-05" db="EMBL/GenBank/DDBJ databases">
        <title>Genomic Encyclopedia of Type Strains, Phase IV (KMG-V): Genome sequencing to study the core and pangenomes of soil and plant-associated prokaryotes.</title>
        <authorList>
            <person name="Whitman W."/>
        </authorList>
    </citation>
    <scope>NUCLEOTIDE SEQUENCE [LARGE SCALE GENOMIC DNA]</scope>
    <source>
        <strain evidence="2 3">SCZa-39</strain>
    </source>
</reference>
<evidence type="ECO:0000313" key="3">
    <source>
        <dbReference type="Proteomes" id="UP000245712"/>
    </source>
</evidence>
<dbReference type="PROSITE" id="PS50887">
    <property type="entry name" value="GGDEF"/>
    <property type="match status" value="1"/>
</dbReference>
<dbReference type="PANTHER" id="PTHR44757">
    <property type="entry name" value="DIGUANYLATE CYCLASE DGCP"/>
    <property type="match status" value="1"/>
</dbReference>
<dbReference type="Pfam" id="PF00990">
    <property type="entry name" value="GGDEF"/>
    <property type="match status" value="1"/>
</dbReference>
<dbReference type="NCBIfam" id="TIGR00254">
    <property type="entry name" value="GGDEF"/>
    <property type="match status" value="1"/>
</dbReference>
<protein>
    <submittedName>
        <fullName evidence="2">Diguanylate cyclase</fullName>
    </submittedName>
</protein>
<dbReference type="SMART" id="SM00267">
    <property type="entry name" value="GGDEF"/>
    <property type="match status" value="1"/>
</dbReference>
<dbReference type="Proteomes" id="UP000245712">
    <property type="component" value="Unassembled WGS sequence"/>
</dbReference>
<dbReference type="InterPro" id="IPR029016">
    <property type="entry name" value="GAF-like_dom_sf"/>
</dbReference>
<gene>
    <name evidence="2" type="ORF">C7402_110196</name>
</gene>